<dbReference type="HOGENOM" id="CLU_030671_3_0_9"/>
<protein>
    <recommendedName>
        <fullName evidence="3">Cyclase</fullName>
    </recommendedName>
</protein>
<dbReference type="PATRIC" id="fig|742733.3.peg.3266"/>
<reference evidence="1 2" key="1">
    <citation type="submission" date="2011-08" db="EMBL/GenBank/DDBJ databases">
        <title>The Genome Sequence of Clostridium citroniae WAL-17108.</title>
        <authorList>
            <consortium name="The Broad Institute Genome Sequencing Platform"/>
            <person name="Earl A."/>
            <person name="Ward D."/>
            <person name="Feldgarden M."/>
            <person name="Gevers D."/>
            <person name="Finegold S.M."/>
            <person name="Summanen P.H."/>
            <person name="Molitoris D.R."/>
            <person name="Vaisanen M.L."/>
            <person name="Daigneault M."/>
            <person name="Allen-Vercoe E."/>
            <person name="Young S.K."/>
            <person name="Zeng Q."/>
            <person name="Gargeya S."/>
            <person name="Fitzgerald M."/>
            <person name="Haas B."/>
            <person name="Abouelleil A."/>
            <person name="Alvarado L."/>
            <person name="Arachchi H.M."/>
            <person name="Berlin A."/>
            <person name="Brown A."/>
            <person name="Chapman S.B."/>
            <person name="Chen Z."/>
            <person name="Dunbar C."/>
            <person name="Freedman E."/>
            <person name="Gearin G."/>
            <person name="Gellesch M."/>
            <person name="Goldberg J."/>
            <person name="Griggs A."/>
            <person name="Gujja S."/>
            <person name="Heiman D."/>
            <person name="Howarth C."/>
            <person name="Larson L."/>
            <person name="Lui A."/>
            <person name="MacDonald P.J.P."/>
            <person name="Montmayeur A."/>
            <person name="Murphy C."/>
            <person name="Neiman D."/>
            <person name="Pearson M."/>
            <person name="Priest M."/>
            <person name="Roberts A."/>
            <person name="Saif S."/>
            <person name="Shea T."/>
            <person name="Shenoy N."/>
            <person name="Sisk P."/>
            <person name="Stolte C."/>
            <person name="Sykes S."/>
            <person name="Wortman J."/>
            <person name="Nusbaum C."/>
            <person name="Birren B."/>
        </authorList>
    </citation>
    <scope>NUCLEOTIDE SEQUENCE [LARGE SCALE GENOMIC DNA]</scope>
    <source>
        <strain evidence="1 2">WAL-17108</strain>
    </source>
</reference>
<dbReference type="PANTHER" id="PTHR31118:SF12">
    <property type="entry name" value="CYCLASE-LIKE PROTEIN 2"/>
    <property type="match status" value="1"/>
</dbReference>
<evidence type="ECO:0000313" key="2">
    <source>
        <dbReference type="Proteomes" id="UP000003763"/>
    </source>
</evidence>
<name>G5HKS2_9FIRM</name>
<accession>G5HKS2</accession>
<dbReference type="SUPFAM" id="SSF102198">
    <property type="entry name" value="Putative cyclase"/>
    <property type="match status" value="1"/>
</dbReference>
<dbReference type="Gene3D" id="3.50.30.50">
    <property type="entry name" value="Putative cyclase"/>
    <property type="match status" value="1"/>
</dbReference>
<dbReference type="Pfam" id="PF04199">
    <property type="entry name" value="Cyclase"/>
    <property type="match status" value="1"/>
</dbReference>
<organism evidence="1 2">
    <name type="scientific">[Clostridium] citroniae WAL-17108</name>
    <dbReference type="NCBI Taxonomy" id="742733"/>
    <lineage>
        <taxon>Bacteria</taxon>
        <taxon>Bacillati</taxon>
        <taxon>Bacillota</taxon>
        <taxon>Clostridia</taxon>
        <taxon>Lachnospirales</taxon>
        <taxon>Lachnospiraceae</taxon>
        <taxon>Enterocloster</taxon>
    </lineage>
</organism>
<dbReference type="eggNOG" id="COG1878">
    <property type="taxonomic scope" value="Bacteria"/>
</dbReference>
<dbReference type="InterPro" id="IPR037175">
    <property type="entry name" value="KFase_sf"/>
</dbReference>
<dbReference type="GO" id="GO:0004061">
    <property type="term" value="F:arylformamidase activity"/>
    <property type="evidence" value="ECO:0007669"/>
    <property type="project" value="InterPro"/>
</dbReference>
<evidence type="ECO:0008006" key="3">
    <source>
        <dbReference type="Google" id="ProtNLM"/>
    </source>
</evidence>
<comment type="caution">
    <text evidence="1">The sequence shown here is derived from an EMBL/GenBank/DDBJ whole genome shotgun (WGS) entry which is preliminary data.</text>
</comment>
<evidence type="ECO:0000313" key="1">
    <source>
        <dbReference type="EMBL" id="EHE97817.1"/>
    </source>
</evidence>
<dbReference type="RefSeq" id="WP_007863632.1">
    <property type="nucleotide sequence ID" value="NZ_JH376423.1"/>
</dbReference>
<dbReference type="InterPro" id="IPR007325">
    <property type="entry name" value="KFase/CYL"/>
</dbReference>
<dbReference type="GO" id="GO:0019441">
    <property type="term" value="P:L-tryptophan catabolic process to kynurenine"/>
    <property type="evidence" value="ECO:0007669"/>
    <property type="project" value="InterPro"/>
</dbReference>
<dbReference type="EMBL" id="ADLJ01000026">
    <property type="protein sequence ID" value="EHE97817.1"/>
    <property type="molecule type" value="Genomic_DNA"/>
</dbReference>
<gene>
    <name evidence="1" type="ORF">HMPREF9469_03150</name>
</gene>
<dbReference type="Proteomes" id="UP000003763">
    <property type="component" value="Unassembled WGS sequence"/>
</dbReference>
<dbReference type="AlphaFoldDB" id="G5HKS2"/>
<proteinExistence type="predicted"/>
<sequence>MQRIIDLTLEITNKMLVQDAFQSNIYVPMVSHEESKSFNTGIPEDPFTSTWNYLGMVEHTGTHVDAFYHMSPKGLPIDQMPLDLFFGKAVCLDMRHIPARGSITVSDVEKAEKEAGVIIQGHIVLFATGVHERYFPSKDVLCMNPDIAPETVAWLASRGSRIHGVEGPSTDIMDTQLFPSHRACRDLGLSHYEWLVNLDQLIGKGEFLFYGIPLKLRNGSGSPVRAFAVIEE</sequence>
<dbReference type="PANTHER" id="PTHR31118">
    <property type="entry name" value="CYCLASE-LIKE PROTEIN 2"/>
    <property type="match status" value="1"/>
</dbReference>